<dbReference type="SUPFAM" id="SSF109604">
    <property type="entry name" value="HD-domain/PDEase-like"/>
    <property type="match status" value="1"/>
</dbReference>
<dbReference type="AlphaFoldDB" id="A0A117M6U5"/>
<name>A0A117M6U5_UNCT6</name>
<protein>
    <recommendedName>
        <fullName evidence="2">Deoxyguanosinetriphosphate triphosphohydrolase-like protein</fullName>
    </recommendedName>
</protein>
<dbReference type="Proteomes" id="UP000053467">
    <property type="component" value="Unassembled WGS sequence"/>
</dbReference>
<dbReference type="FunFam" id="1.10.3210.10:FF:000024">
    <property type="entry name" value="Deoxyguanosinetriphosphate triphosphohydrolase-like protein"/>
    <property type="match status" value="1"/>
</dbReference>
<dbReference type="NCBIfam" id="NF002326">
    <property type="entry name" value="PRK01286.1-1"/>
    <property type="match status" value="1"/>
</dbReference>
<dbReference type="Gene3D" id="1.10.3210.10">
    <property type="entry name" value="Hypothetical protein af1432"/>
    <property type="match status" value="1"/>
</dbReference>
<comment type="caution">
    <text evidence="4">The sequence shown here is derived from an EMBL/GenBank/DDBJ whole genome shotgun (WGS) entry which is preliminary data.</text>
</comment>
<sequence>MKTVDQLIKEEKQILAPYAVFSSESKGRIYEIGESRHRTPFQRDRDRIIHSQAFRRLEYKTQVFVNHEGDYYRTRLTHTIEVAQIAKSIAKSLRLNEDLAEAISLAHDIGHTPFGHAGEKALHEIMEEFGGFEHNSQSLRVVDYLEERYNDYLGLNLTWEVREGIIKHHTSYDNPNSSLLKEFLPDKTSSLEAQIVNVADEIAYNNHDIDDGLESELIDFKDLLDIPLFKECYNRFYKKVKNEKILRYEIVRELIGEQINDVITTSLKNIKKEKIKTLEDVRNSPILIDYSDEMKKKNKELKNFLYEKLYKNYKVLKMQHKAERYVKKLFEAYKEDVRQLPTKFVERIEVDGMERVICDYIAGMTDRYAQDEFARLFLPYERM</sequence>
<proteinExistence type="inferred from homology"/>
<organism evidence="4 5">
    <name type="scientific">candidate division TA06 bacterium 34_109</name>
    <dbReference type="NCBI Taxonomy" id="1635277"/>
    <lineage>
        <taxon>Bacteria</taxon>
        <taxon>Bacteria division TA06</taxon>
    </lineage>
</organism>
<dbReference type="GO" id="GO:0016793">
    <property type="term" value="F:triphosphoric monoester hydrolase activity"/>
    <property type="evidence" value="ECO:0007669"/>
    <property type="project" value="InterPro"/>
</dbReference>
<dbReference type="InterPro" id="IPR006674">
    <property type="entry name" value="HD_domain"/>
</dbReference>
<dbReference type="PANTHER" id="PTHR35795:SF1">
    <property type="entry name" value="BIS(5'-NUCLEOSYL)-TETRAPHOSPHATASE, SYMMETRICAL"/>
    <property type="match status" value="1"/>
</dbReference>
<feature type="domain" description="HD" evidence="3">
    <location>
        <begin position="75"/>
        <end position="205"/>
    </location>
</feature>
<evidence type="ECO:0000313" key="4">
    <source>
        <dbReference type="EMBL" id="KUK87594.1"/>
    </source>
</evidence>
<dbReference type="CDD" id="cd00077">
    <property type="entry name" value="HDc"/>
    <property type="match status" value="1"/>
</dbReference>
<dbReference type="NCBIfam" id="TIGR01353">
    <property type="entry name" value="dGTP_triPase"/>
    <property type="match status" value="1"/>
</dbReference>
<dbReference type="InterPro" id="IPR051094">
    <property type="entry name" value="Diverse_Catalytic_Enzymes"/>
</dbReference>
<dbReference type="PROSITE" id="PS51831">
    <property type="entry name" value="HD"/>
    <property type="match status" value="1"/>
</dbReference>
<gene>
    <name evidence="4" type="ORF">XE03_0485</name>
</gene>
<reference evidence="5" key="1">
    <citation type="journal article" date="2015" name="MBio">
        <title>Genome-Resolved Metagenomic Analysis Reveals Roles for Candidate Phyla and Other Microbial Community Members in Biogeochemical Transformations in Oil Reservoirs.</title>
        <authorList>
            <person name="Hu P."/>
            <person name="Tom L."/>
            <person name="Singh A."/>
            <person name="Thomas B.C."/>
            <person name="Baker B.J."/>
            <person name="Piceno Y.M."/>
            <person name="Andersen G.L."/>
            <person name="Banfield J.F."/>
        </authorList>
    </citation>
    <scope>NUCLEOTIDE SEQUENCE [LARGE SCALE GENOMIC DNA]</scope>
</reference>
<evidence type="ECO:0000259" key="3">
    <source>
        <dbReference type="PROSITE" id="PS51831"/>
    </source>
</evidence>
<dbReference type="InterPro" id="IPR026875">
    <property type="entry name" value="PHydrolase_assoc_dom"/>
</dbReference>
<evidence type="ECO:0000256" key="1">
    <source>
        <dbReference type="ARBA" id="ARBA00022801"/>
    </source>
</evidence>
<evidence type="ECO:0000256" key="2">
    <source>
        <dbReference type="HAMAP-Rule" id="MF_01212"/>
    </source>
</evidence>
<accession>A0A117M6U5</accession>
<dbReference type="HAMAP" id="MF_01212">
    <property type="entry name" value="dGTPase_type2"/>
    <property type="match status" value="1"/>
</dbReference>
<dbReference type="PATRIC" id="fig|1635277.3.peg.1173"/>
<comment type="similarity">
    <text evidence="2">Belongs to the dGTPase family. Type 2 subfamily.</text>
</comment>
<evidence type="ECO:0000313" key="5">
    <source>
        <dbReference type="Proteomes" id="UP000053467"/>
    </source>
</evidence>
<dbReference type="EMBL" id="LGGX01000003">
    <property type="protein sequence ID" value="KUK87594.1"/>
    <property type="molecule type" value="Genomic_DNA"/>
</dbReference>
<keyword evidence="1 2" id="KW-0378">Hydrolase</keyword>
<dbReference type="Pfam" id="PF13286">
    <property type="entry name" value="HD_assoc"/>
    <property type="match status" value="1"/>
</dbReference>
<dbReference type="PANTHER" id="PTHR35795">
    <property type="entry name" value="SLR1885 PROTEIN"/>
    <property type="match status" value="1"/>
</dbReference>
<dbReference type="InterPro" id="IPR003607">
    <property type="entry name" value="HD/PDEase_dom"/>
</dbReference>
<dbReference type="SMART" id="SM00471">
    <property type="entry name" value="HDc"/>
    <property type="match status" value="1"/>
</dbReference>
<dbReference type="InterPro" id="IPR023023">
    <property type="entry name" value="dNTPase_2"/>
</dbReference>
<dbReference type="InterPro" id="IPR006261">
    <property type="entry name" value="dGTPase"/>
</dbReference>
<dbReference type="Pfam" id="PF01966">
    <property type="entry name" value="HD"/>
    <property type="match status" value="1"/>
</dbReference>